<dbReference type="eggNOG" id="COG5662">
    <property type="taxonomic scope" value="Bacteria"/>
</dbReference>
<organism evidence="5 6">
    <name type="scientific">Eubacterium plexicaudatum ASF492</name>
    <dbReference type="NCBI Taxonomy" id="1235802"/>
    <lineage>
        <taxon>Bacteria</taxon>
        <taxon>Bacillati</taxon>
        <taxon>Bacillota</taxon>
        <taxon>Clostridia</taxon>
        <taxon>Eubacteriales</taxon>
        <taxon>Eubacteriaceae</taxon>
        <taxon>Eubacterium</taxon>
    </lineage>
</organism>
<feature type="signal peptide" evidence="3">
    <location>
        <begin position="1"/>
        <end position="25"/>
    </location>
</feature>
<keyword evidence="2" id="KW-1133">Transmembrane helix</keyword>
<comment type="caution">
    <text evidence="5">The sequence shown here is derived from an EMBL/GenBank/DDBJ whole genome shotgun (WGS) entry which is preliminary data.</text>
</comment>
<dbReference type="PATRIC" id="fig|1235802.3.peg.3359"/>
<keyword evidence="3" id="KW-0732">Signal</keyword>
<sequence length="333" mass="36554">MKRKLSVILLTTALSAALMLGGCGAKSSRDSGADSSVNQATDDVNQKMSASEGAADTAPAESSKSEDMAASDDSGGSADSSLLNGAADNATNSQTQKLIFTYNYSVETKEFDSFVEKVNKKTTEIGGYVESSETDGSVSDGSDRYASLVLRIPADKMDQMLSLLNKDSNITYQSRSSENVTLRYVDMESHLKVLRTEQTALLQLLEKADKLKDIIELQSRLTEIRYEIESYESQLRTFDNLVDYSTLYLNITEVERTTTVASAKTSFWEEAGNRFSDNIYALGQWLRSSAIDIIGALPVLVPLAVVLVCVILFLNKRRKKQRENTVDSSETES</sequence>
<evidence type="ECO:0000256" key="2">
    <source>
        <dbReference type="SAM" id="Phobius"/>
    </source>
</evidence>
<proteinExistence type="predicted"/>
<reference evidence="5 6" key="1">
    <citation type="journal article" date="2014" name="Genome Announc.">
        <title>Draft genome sequences of the altered schaedler flora, a defined bacterial community from gnotobiotic mice.</title>
        <authorList>
            <person name="Wannemuehler M.J."/>
            <person name="Overstreet A.M."/>
            <person name="Ward D.V."/>
            <person name="Phillips G.J."/>
        </authorList>
    </citation>
    <scope>NUCLEOTIDE SEQUENCE [LARGE SCALE GENOMIC DNA]</scope>
    <source>
        <strain evidence="5 6">ASF492</strain>
    </source>
</reference>
<dbReference type="EMBL" id="AQFT01000096">
    <property type="protein sequence ID" value="EMZ24491.1"/>
    <property type="molecule type" value="Genomic_DNA"/>
</dbReference>
<dbReference type="Proteomes" id="UP000012589">
    <property type="component" value="Unassembled WGS sequence"/>
</dbReference>
<dbReference type="STRING" id="1235802.C823_03176"/>
<evidence type="ECO:0000313" key="6">
    <source>
        <dbReference type="Proteomes" id="UP000012589"/>
    </source>
</evidence>
<dbReference type="OrthoDB" id="2162337at2"/>
<feature type="transmembrane region" description="Helical" evidence="2">
    <location>
        <begin position="293"/>
        <end position="314"/>
    </location>
</feature>
<keyword evidence="2" id="KW-0812">Transmembrane</keyword>
<feature type="domain" description="DUF4349" evidence="4">
    <location>
        <begin position="96"/>
        <end position="310"/>
    </location>
</feature>
<protein>
    <recommendedName>
        <fullName evidence="4">DUF4349 domain-containing protein</fullName>
    </recommendedName>
</protein>
<feature type="compositionally biased region" description="Polar residues" evidence="1">
    <location>
        <begin position="33"/>
        <end position="49"/>
    </location>
</feature>
<dbReference type="PROSITE" id="PS51257">
    <property type="entry name" value="PROKAR_LIPOPROTEIN"/>
    <property type="match status" value="1"/>
</dbReference>
<accession>N2A8H1</accession>
<dbReference type="InterPro" id="IPR025645">
    <property type="entry name" value="DUF4349"/>
</dbReference>
<keyword evidence="6" id="KW-1185">Reference proteome</keyword>
<keyword evidence="2" id="KW-0472">Membrane</keyword>
<evidence type="ECO:0000313" key="5">
    <source>
        <dbReference type="EMBL" id="EMZ24491.1"/>
    </source>
</evidence>
<gene>
    <name evidence="5" type="ORF">C823_03176</name>
</gene>
<feature type="region of interest" description="Disordered" evidence="1">
    <location>
        <begin position="26"/>
        <end position="88"/>
    </location>
</feature>
<evidence type="ECO:0000256" key="1">
    <source>
        <dbReference type="SAM" id="MobiDB-lite"/>
    </source>
</evidence>
<evidence type="ECO:0000259" key="4">
    <source>
        <dbReference type="Pfam" id="PF14257"/>
    </source>
</evidence>
<dbReference type="AlphaFoldDB" id="N2A8H1"/>
<dbReference type="HOGENOM" id="CLU_046535_1_0_9"/>
<feature type="compositionally biased region" description="Low complexity" evidence="1">
    <location>
        <begin position="71"/>
        <end position="88"/>
    </location>
</feature>
<dbReference type="Pfam" id="PF14257">
    <property type="entry name" value="DUF4349"/>
    <property type="match status" value="1"/>
</dbReference>
<evidence type="ECO:0000256" key="3">
    <source>
        <dbReference type="SAM" id="SignalP"/>
    </source>
</evidence>
<name>N2A8H1_9FIRM</name>
<feature type="chain" id="PRO_5004114423" description="DUF4349 domain-containing protein" evidence="3">
    <location>
        <begin position="26"/>
        <end position="333"/>
    </location>
</feature>